<dbReference type="PANTHER" id="PTHR45913:SF5">
    <property type="entry name" value="GENERAL TRANSCRIPTION FACTOR II-I REPEAT DOMAIN-CONTAINING PROTEIN 2A-LIKE PROTEIN"/>
    <property type="match status" value="1"/>
</dbReference>
<organism evidence="1 2">
    <name type="scientific">Aplysia californica</name>
    <name type="common">California sea hare</name>
    <dbReference type="NCBI Taxonomy" id="6500"/>
    <lineage>
        <taxon>Eukaryota</taxon>
        <taxon>Metazoa</taxon>
        <taxon>Spiralia</taxon>
        <taxon>Lophotrochozoa</taxon>
        <taxon>Mollusca</taxon>
        <taxon>Gastropoda</taxon>
        <taxon>Heterobranchia</taxon>
        <taxon>Euthyneura</taxon>
        <taxon>Tectipleura</taxon>
        <taxon>Aplysiida</taxon>
        <taxon>Aplysioidea</taxon>
        <taxon>Aplysiidae</taxon>
        <taxon>Aplysia</taxon>
    </lineage>
</organism>
<name>A0ABM1A1K1_APLCA</name>
<evidence type="ECO:0000313" key="1">
    <source>
        <dbReference type="Proteomes" id="UP000694888"/>
    </source>
</evidence>
<accession>A0ABM1A1K1</accession>
<reference evidence="2" key="1">
    <citation type="submission" date="2025-08" db="UniProtKB">
        <authorList>
            <consortium name="RefSeq"/>
        </authorList>
    </citation>
    <scope>IDENTIFICATION</scope>
</reference>
<dbReference type="Proteomes" id="UP000694888">
    <property type="component" value="Unplaced"/>
</dbReference>
<gene>
    <name evidence="2" type="primary">LOC106012000</name>
</gene>
<dbReference type="PANTHER" id="PTHR45913">
    <property type="entry name" value="EPM2A-INTERACTING PROTEIN 1"/>
    <property type="match status" value="1"/>
</dbReference>
<sequence length="176" mass="20399">MDGMSANVEESLCKMLKGREFSLQLDIGSYGFNQFSLQLQGDDTNLIKVKSMLLSFLSKLEMFHRNIGRREFTQFPSLTETLREGRVSDEELKIYTNHLRDLHADMIAEARFTDIFKLEIPDWVLDPFNTGTDGGLTVAIEEELTVQRDFEIEPLFKKSYQSFRLKTIVQDKYPSL</sequence>
<keyword evidence="1" id="KW-1185">Reference proteome</keyword>
<dbReference type="GeneID" id="106012000"/>
<evidence type="ECO:0000313" key="2">
    <source>
        <dbReference type="RefSeq" id="XP_012938964.1"/>
    </source>
</evidence>
<dbReference type="RefSeq" id="XP_012938964.1">
    <property type="nucleotide sequence ID" value="XM_013083510.1"/>
</dbReference>
<protein>
    <submittedName>
        <fullName evidence="2">Uncharacterized protein LOC106012000</fullName>
    </submittedName>
</protein>
<proteinExistence type="predicted"/>